<dbReference type="GO" id="GO:0016491">
    <property type="term" value="F:oxidoreductase activity"/>
    <property type="evidence" value="ECO:0007669"/>
    <property type="project" value="UniProtKB-KW"/>
</dbReference>
<dbReference type="Pfam" id="PF01370">
    <property type="entry name" value="Epimerase"/>
    <property type="match status" value="1"/>
</dbReference>
<feature type="domain" description="NAD-dependent epimerase/dehydratase" evidence="3">
    <location>
        <begin position="8"/>
        <end position="261"/>
    </location>
</feature>
<evidence type="ECO:0000259" key="3">
    <source>
        <dbReference type="Pfam" id="PF01370"/>
    </source>
</evidence>
<evidence type="ECO:0000256" key="2">
    <source>
        <dbReference type="ARBA" id="ARBA00023002"/>
    </source>
</evidence>
<keyword evidence="1" id="KW-0521">NADP</keyword>
<dbReference type="Gene3D" id="3.40.50.720">
    <property type="entry name" value="NAD(P)-binding Rossmann-like Domain"/>
    <property type="match status" value="1"/>
</dbReference>
<keyword evidence="2" id="KW-0560">Oxidoreductase</keyword>
<evidence type="ECO:0000313" key="4">
    <source>
        <dbReference type="EMBL" id="KAL3849081.1"/>
    </source>
</evidence>
<dbReference type="SUPFAM" id="SSF51735">
    <property type="entry name" value="NAD(P)-binding Rossmann-fold domains"/>
    <property type="match status" value="1"/>
</dbReference>
<dbReference type="Proteomes" id="UP001634393">
    <property type="component" value="Unassembled WGS sequence"/>
</dbReference>
<dbReference type="InterPro" id="IPR050425">
    <property type="entry name" value="NAD(P)_dehydrat-like"/>
</dbReference>
<dbReference type="EMBL" id="JBJXBP010000001">
    <property type="protein sequence ID" value="KAL3849081.1"/>
    <property type="molecule type" value="Genomic_DNA"/>
</dbReference>
<name>A0ABD3UHS6_9LAMI</name>
<comment type="caution">
    <text evidence="4">The sequence shown here is derived from an EMBL/GenBank/DDBJ whole genome shotgun (WGS) entry which is preliminary data.</text>
</comment>
<dbReference type="AlphaFoldDB" id="A0ABD3UHS6"/>
<dbReference type="PANTHER" id="PTHR10366">
    <property type="entry name" value="NAD DEPENDENT EPIMERASE/DEHYDRATASE"/>
    <property type="match status" value="1"/>
</dbReference>
<sequence>MVKGNCKVCVTGGAGYIGSSLVKKLLNEGYTVHATLRNLNDQTKVDILKSFPGAEQRLKLFEADMYKAEEYEPAIQGCEFVFHVATPMLHTEGHKHKNMIDATLDGARIIASTCIRSKTVRRLIYTASVMSSSPLKEDGSGNFKDFMDETCWTPLNHPTIDYNHNFLKEYIKAKTLSEKELLSFNNNDVGVGMEVVTLVCGLVGGECLMPYTPGSVTGILSQLLNDEYSHDSLKFMEGLLGKVPIVHIEDVSNALIFCMEAISMSGRFLCTNAYVSNADIASYCQNKYPQYSIKKYLEGPKGETKLGPSLLNEKGFKYEFDWHLVLDDCINNYINKNGDLKL</sequence>
<evidence type="ECO:0000313" key="5">
    <source>
        <dbReference type="Proteomes" id="UP001634393"/>
    </source>
</evidence>
<organism evidence="4 5">
    <name type="scientific">Penstemon smallii</name>
    <dbReference type="NCBI Taxonomy" id="265156"/>
    <lineage>
        <taxon>Eukaryota</taxon>
        <taxon>Viridiplantae</taxon>
        <taxon>Streptophyta</taxon>
        <taxon>Embryophyta</taxon>
        <taxon>Tracheophyta</taxon>
        <taxon>Spermatophyta</taxon>
        <taxon>Magnoliopsida</taxon>
        <taxon>eudicotyledons</taxon>
        <taxon>Gunneridae</taxon>
        <taxon>Pentapetalae</taxon>
        <taxon>asterids</taxon>
        <taxon>lamiids</taxon>
        <taxon>Lamiales</taxon>
        <taxon>Plantaginaceae</taxon>
        <taxon>Cheloneae</taxon>
        <taxon>Penstemon</taxon>
    </lineage>
</organism>
<evidence type="ECO:0000256" key="1">
    <source>
        <dbReference type="ARBA" id="ARBA00022857"/>
    </source>
</evidence>
<accession>A0ABD3UHS6</accession>
<gene>
    <name evidence="4" type="ORF">ACJIZ3_010963</name>
</gene>
<dbReference type="InterPro" id="IPR001509">
    <property type="entry name" value="Epimerase_deHydtase"/>
</dbReference>
<protein>
    <recommendedName>
        <fullName evidence="3">NAD-dependent epimerase/dehydratase domain-containing protein</fullName>
    </recommendedName>
</protein>
<dbReference type="InterPro" id="IPR036291">
    <property type="entry name" value="NAD(P)-bd_dom_sf"/>
</dbReference>
<keyword evidence="5" id="KW-1185">Reference proteome</keyword>
<dbReference type="FunFam" id="3.40.50.720:FF:000645">
    <property type="entry name" value="Anthocyanidin reductase ((2S)-flavan-3-ol-forming)"/>
    <property type="match status" value="1"/>
</dbReference>
<reference evidence="4 5" key="1">
    <citation type="submission" date="2024-12" db="EMBL/GenBank/DDBJ databases">
        <title>The unique morphological basis and parallel evolutionary history of personate flowers in Penstemon.</title>
        <authorList>
            <person name="Depatie T.H."/>
            <person name="Wessinger C.A."/>
        </authorList>
    </citation>
    <scope>NUCLEOTIDE SEQUENCE [LARGE SCALE GENOMIC DNA]</scope>
    <source>
        <strain evidence="4">WTNN_2</strain>
        <tissue evidence="4">Leaf</tissue>
    </source>
</reference>
<proteinExistence type="predicted"/>
<dbReference type="PANTHER" id="PTHR10366:SF696">
    <property type="entry name" value="OS07G0601900 PROTEIN"/>
    <property type="match status" value="1"/>
</dbReference>